<dbReference type="AlphaFoldDB" id="A0A0E0IMT9"/>
<feature type="compositionally biased region" description="Acidic residues" evidence="1">
    <location>
        <begin position="1"/>
        <end position="11"/>
    </location>
</feature>
<dbReference type="Proteomes" id="UP000006591">
    <property type="component" value="Chromosome 9"/>
</dbReference>
<reference evidence="2" key="1">
    <citation type="submission" date="2015-04" db="UniProtKB">
        <authorList>
            <consortium name="EnsemblPlants"/>
        </authorList>
    </citation>
    <scope>IDENTIFICATION</scope>
    <source>
        <strain evidence="2">SL10</strain>
    </source>
</reference>
<dbReference type="EnsemblPlants" id="ONIVA09G18560.1">
    <property type="protein sequence ID" value="ONIVA09G18560.1"/>
    <property type="gene ID" value="ONIVA09G18560"/>
</dbReference>
<dbReference type="Gramene" id="ONIVA09G18560.1">
    <property type="protein sequence ID" value="ONIVA09G18560.1"/>
    <property type="gene ID" value="ONIVA09G18560"/>
</dbReference>
<dbReference type="HOGENOM" id="CLU_1799570_0_0_1"/>
<evidence type="ECO:0000256" key="1">
    <source>
        <dbReference type="SAM" id="MobiDB-lite"/>
    </source>
</evidence>
<keyword evidence="3" id="KW-1185">Reference proteome</keyword>
<feature type="region of interest" description="Disordered" evidence="1">
    <location>
        <begin position="123"/>
        <end position="144"/>
    </location>
</feature>
<evidence type="ECO:0000313" key="2">
    <source>
        <dbReference type="EnsemblPlants" id="ONIVA09G18560.1"/>
    </source>
</evidence>
<feature type="compositionally biased region" description="Polar residues" evidence="1">
    <location>
        <begin position="84"/>
        <end position="93"/>
    </location>
</feature>
<sequence length="144" mass="15377">MALQVEVEEGDGVARDDGAAKRGRQQRRGGLSWTRQRAARESYVEKVPQLQEQRTEPTTSTPREPGTAPPSAVRVVEREPLARTTASTMQQCGLTPRAPSPLTSLCGVGEDDLIKSVASAADADAAAGGGRHLEDHRAHQAVLE</sequence>
<feature type="compositionally biased region" description="Low complexity" evidence="1">
    <location>
        <begin position="56"/>
        <end position="66"/>
    </location>
</feature>
<accession>A0A0E0IMT9</accession>
<name>A0A0E0IMT9_ORYNI</name>
<feature type="region of interest" description="Disordered" evidence="1">
    <location>
        <begin position="1"/>
        <end position="103"/>
    </location>
</feature>
<evidence type="ECO:0000313" key="3">
    <source>
        <dbReference type="Proteomes" id="UP000006591"/>
    </source>
</evidence>
<proteinExistence type="predicted"/>
<organism evidence="2">
    <name type="scientific">Oryza nivara</name>
    <name type="common">Indian wild rice</name>
    <name type="synonym">Oryza sativa f. spontanea</name>
    <dbReference type="NCBI Taxonomy" id="4536"/>
    <lineage>
        <taxon>Eukaryota</taxon>
        <taxon>Viridiplantae</taxon>
        <taxon>Streptophyta</taxon>
        <taxon>Embryophyta</taxon>
        <taxon>Tracheophyta</taxon>
        <taxon>Spermatophyta</taxon>
        <taxon>Magnoliopsida</taxon>
        <taxon>Liliopsida</taxon>
        <taxon>Poales</taxon>
        <taxon>Poaceae</taxon>
        <taxon>BOP clade</taxon>
        <taxon>Oryzoideae</taxon>
        <taxon>Oryzeae</taxon>
        <taxon>Oryzinae</taxon>
        <taxon>Oryza</taxon>
    </lineage>
</organism>
<reference evidence="2" key="2">
    <citation type="submission" date="2018-04" db="EMBL/GenBank/DDBJ databases">
        <title>OnivRS2 (Oryza nivara Reference Sequence Version 2).</title>
        <authorList>
            <person name="Zhang J."/>
            <person name="Kudrna D."/>
            <person name="Lee S."/>
            <person name="Talag J."/>
            <person name="Rajasekar S."/>
            <person name="Welchert J."/>
            <person name="Hsing Y.-I."/>
            <person name="Wing R.A."/>
        </authorList>
    </citation>
    <scope>NUCLEOTIDE SEQUENCE [LARGE SCALE GENOMIC DNA]</scope>
    <source>
        <strain evidence="2">SL10</strain>
    </source>
</reference>
<protein>
    <submittedName>
        <fullName evidence="2">Uncharacterized protein</fullName>
    </submittedName>
</protein>